<reference evidence="6 7" key="1">
    <citation type="submission" date="2016-09" db="EMBL/GenBank/DDBJ databases">
        <title>Rhizobium sp. nov., a novel species isolated from the rice rhizosphere.</title>
        <authorList>
            <person name="Zhao J."/>
            <person name="Zhang X."/>
        </authorList>
    </citation>
    <scope>NUCLEOTIDE SEQUENCE [LARGE SCALE GENOMIC DNA]</scope>
    <source>
        <strain evidence="6 7">1.7048</strain>
    </source>
</reference>
<feature type="domain" description="HTH deoR-type" evidence="5">
    <location>
        <begin position="22"/>
        <end position="77"/>
    </location>
</feature>
<dbReference type="InterPro" id="IPR014036">
    <property type="entry name" value="DeoR-like_C"/>
</dbReference>
<accession>A0A1Q9AXW4</accession>
<organism evidence="6 7">
    <name type="scientific">Xaviernesmea oryzae</name>
    <dbReference type="NCBI Taxonomy" id="464029"/>
    <lineage>
        <taxon>Bacteria</taxon>
        <taxon>Pseudomonadati</taxon>
        <taxon>Pseudomonadota</taxon>
        <taxon>Alphaproteobacteria</taxon>
        <taxon>Hyphomicrobiales</taxon>
        <taxon>Rhizobiaceae</taxon>
        <taxon>Rhizobium/Agrobacterium group</taxon>
        <taxon>Xaviernesmea</taxon>
    </lineage>
</organism>
<dbReference type="InterPro" id="IPR050313">
    <property type="entry name" value="Carb_Metab_HTH_regulators"/>
</dbReference>
<dbReference type="PANTHER" id="PTHR30363">
    <property type="entry name" value="HTH-TYPE TRANSCRIPTIONAL REGULATOR SRLR-RELATED"/>
    <property type="match status" value="1"/>
</dbReference>
<gene>
    <name evidence="6" type="ORF">BJF93_15140</name>
</gene>
<dbReference type="PANTHER" id="PTHR30363:SF4">
    <property type="entry name" value="GLYCEROL-3-PHOSPHATE REGULON REPRESSOR"/>
    <property type="match status" value="1"/>
</dbReference>
<dbReference type="InterPro" id="IPR018356">
    <property type="entry name" value="Tscrpt_reg_HTH_DeoR_CS"/>
</dbReference>
<evidence type="ECO:0000256" key="3">
    <source>
        <dbReference type="ARBA" id="ARBA00023125"/>
    </source>
</evidence>
<dbReference type="PRINTS" id="PR00037">
    <property type="entry name" value="HTHLACR"/>
</dbReference>
<evidence type="ECO:0000256" key="4">
    <source>
        <dbReference type="ARBA" id="ARBA00023163"/>
    </source>
</evidence>
<dbReference type="GO" id="GO:0003677">
    <property type="term" value="F:DNA binding"/>
    <property type="evidence" value="ECO:0007669"/>
    <property type="project" value="UniProtKB-KW"/>
</dbReference>
<dbReference type="SMART" id="SM00420">
    <property type="entry name" value="HTH_DEOR"/>
    <property type="match status" value="1"/>
</dbReference>
<keyword evidence="2" id="KW-0805">Transcription regulation</keyword>
<evidence type="ECO:0000313" key="7">
    <source>
        <dbReference type="Proteomes" id="UP000186364"/>
    </source>
</evidence>
<evidence type="ECO:0000256" key="1">
    <source>
        <dbReference type="ARBA" id="ARBA00022491"/>
    </source>
</evidence>
<dbReference type="EMBL" id="MKIP01000037">
    <property type="protein sequence ID" value="OLP60292.1"/>
    <property type="molecule type" value="Genomic_DNA"/>
</dbReference>
<proteinExistence type="predicted"/>
<keyword evidence="3" id="KW-0238">DNA-binding</keyword>
<dbReference type="InterPro" id="IPR037171">
    <property type="entry name" value="NagB/RpiA_transferase-like"/>
</dbReference>
<dbReference type="PROSITE" id="PS51000">
    <property type="entry name" value="HTH_DEOR_2"/>
    <property type="match status" value="1"/>
</dbReference>
<name>A0A1Q9AXW4_9HYPH</name>
<dbReference type="SUPFAM" id="SSF100950">
    <property type="entry name" value="NagB/RpiA/CoA transferase-like"/>
    <property type="match status" value="1"/>
</dbReference>
<dbReference type="Pfam" id="PF00455">
    <property type="entry name" value="DeoRC"/>
    <property type="match status" value="1"/>
</dbReference>
<protein>
    <recommendedName>
        <fullName evidence="5">HTH deoR-type domain-containing protein</fullName>
    </recommendedName>
</protein>
<evidence type="ECO:0000313" key="6">
    <source>
        <dbReference type="EMBL" id="OLP60292.1"/>
    </source>
</evidence>
<keyword evidence="1" id="KW-0678">Repressor</keyword>
<dbReference type="InterPro" id="IPR036388">
    <property type="entry name" value="WH-like_DNA-bd_sf"/>
</dbReference>
<dbReference type="InterPro" id="IPR001034">
    <property type="entry name" value="DeoR_HTH"/>
</dbReference>
<dbReference type="PROSITE" id="PS00894">
    <property type="entry name" value="HTH_DEOR_1"/>
    <property type="match status" value="1"/>
</dbReference>
<evidence type="ECO:0000256" key="2">
    <source>
        <dbReference type="ARBA" id="ARBA00023015"/>
    </source>
</evidence>
<keyword evidence="4" id="KW-0804">Transcription</keyword>
<dbReference type="InterPro" id="IPR036390">
    <property type="entry name" value="WH_DNA-bd_sf"/>
</dbReference>
<dbReference type="Pfam" id="PF08220">
    <property type="entry name" value="HTH_DeoR"/>
    <property type="match status" value="1"/>
</dbReference>
<dbReference type="Proteomes" id="UP000186364">
    <property type="component" value="Unassembled WGS sequence"/>
</dbReference>
<dbReference type="SMART" id="SM01134">
    <property type="entry name" value="DeoRC"/>
    <property type="match status" value="1"/>
</dbReference>
<sequence>MHVHADSFLFVHGSCMQPDLLSRERQSQILARLEAEGRVIAADLARAFAVSEDTVRRDLRELAASGHCTRVYGGALRREAATPMATRLREAPERKAALAEALVPLFRPGMLVFLDVGSTNLAIARSIPKGMALTVATHTPVIAAMLAERAEITLILIGGRVSTGIGAALGGAAEREAARLAPDLCVLGACGIDAMGSVSAQDYDDACFKRLIAERSASVASAVTTDKLGTRAPFAILPPGGLDHLAVEADAPRDALAGLAETGITLLHADAPGEKHAKI</sequence>
<dbReference type="Gene3D" id="1.10.10.10">
    <property type="entry name" value="Winged helix-like DNA-binding domain superfamily/Winged helix DNA-binding domain"/>
    <property type="match status" value="1"/>
</dbReference>
<evidence type="ECO:0000259" key="5">
    <source>
        <dbReference type="PROSITE" id="PS51000"/>
    </source>
</evidence>
<dbReference type="GO" id="GO:0003700">
    <property type="term" value="F:DNA-binding transcription factor activity"/>
    <property type="evidence" value="ECO:0007669"/>
    <property type="project" value="InterPro"/>
</dbReference>
<dbReference type="AlphaFoldDB" id="A0A1Q9AXW4"/>
<comment type="caution">
    <text evidence="6">The sequence shown here is derived from an EMBL/GenBank/DDBJ whole genome shotgun (WGS) entry which is preliminary data.</text>
</comment>
<dbReference type="SUPFAM" id="SSF46785">
    <property type="entry name" value="Winged helix' DNA-binding domain"/>
    <property type="match status" value="1"/>
</dbReference>
<keyword evidence="7" id="KW-1185">Reference proteome</keyword>